<dbReference type="InterPro" id="IPR029058">
    <property type="entry name" value="AB_hydrolase_fold"/>
</dbReference>
<organism evidence="2 3">
    <name type="scientific">Saccharothrix australiensis</name>
    <dbReference type="NCBI Taxonomy" id="2072"/>
    <lineage>
        <taxon>Bacteria</taxon>
        <taxon>Bacillati</taxon>
        <taxon>Actinomycetota</taxon>
        <taxon>Actinomycetes</taxon>
        <taxon>Pseudonocardiales</taxon>
        <taxon>Pseudonocardiaceae</taxon>
        <taxon>Saccharothrix</taxon>
    </lineage>
</organism>
<comment type="caution">
    <text evidence="2">The sequence shown here is derived from an EMBL/GenBank/DDBJ whole genome shotgun (WGS) entry which is preliminary data.</text>
</comment>
<name>A0A495VY54_9PSEU</name>
<evidence type="ECO:0000259" key="1">
    <source>
        <dbReference type="Pfam" id="PF00561"/>
    </source>
</evidence>
<dbReference type="PANTHER" id="PTHR43433:SF5">
    <property type="entry name" value="AB HYDROLASE-1 DOMAIN-CONTAINING PROTEIN"/>
    <property type="match status" value="1"/>
</dbReference>
<dbReference type="AlphaFoldDB" id="A0A495VY54"/>
<dbReference type="EMBL" id="RBXO01000001">
    <property type="protein sequence ID" value="RKT54179.1"/>
    <property type="molecule type" value="Genomic_DNA"/>
</dbReference>
<protein>
    <submittedName>
        <fullName evidence="2">Pimeloyl-ACP methyl ester carboxylesterase</fullName>
    </submittedName>
</protein>
<gene>
    <name evidence="2" type="ORF">C8E97_2793</name>
</gene>
<dbReference type="InterPro" id="IPR000073">
    <property type="entry name" value="AB_hydrolase_1"/>
</dbReference>
<dbReference type="Gene3D" id="3.40.50.1820">
    <property type="entry name" value="alpha/beta hydrolase"/>
    <property type="match status" value="1"/>
</dbReference>
<accession>A0A495VY54</accession>
<proteinExistence type="predicted"/>
<evidence type="ECO:0000313" key="3">
    <source>
        <dbReference type="Proteomes" id="UP000282084"/>
    </source>
</evidence>
<dbReference type="GO" id="GO:0003824">
    <property type="term" value="F:catalytic activity"/>
    <property type="evidence" value="ECO:0007669"/>
    <property type="project" value="UniProtKB-ARBA"/>
</dbReference>
<dbReference type="PANTHER" id="PTHR43433">
    <property type="entry name" value="HYDROLASE, ALPHA/BETA FOLD FAMILY PROTEIN"/>
    <property type="match status" value="1"/>
</dbReference>
<reference evidence="2 3" key="1">
    <citation type="submission" date="2018-10" db="EMBL/GenBank/DDBJ databases">
        <title>Sequencing the genomes of 1000 actinobacteria strains.</title>
        <authorList>
            <person name="Klenk H.-P."/>
        </authorList>
    </citation>
    <scope>NUCLEOTIDE SEQUENCE [LARGE SCALE GENOMIC DNA]</scope>
    <source>
        <strain evidence="2 3">DSM 43800</strain>
    </source>
</reference>
<dbReference type="Proteomes" id="UP000282084">
    <property type="component" value="Unassembled WGS sequence"/>
</dbReference>
<dbReference type="SUPFAM" id="SSF53474">
    <property type="entry name" value="alpha/beta-Hydrolases"/>
    <property type="match status" value="1"/>
</dbReference>
<dbReference type="InterPro" id="IPR050471">
    <property type="entry name" value="AB_hydrolase"/>
</dbReference>
<feature type="domain" description="AB hydrolase-1" evidence="1">
    <location>
        <begin position="36"/>
        <end position="255"/>
    </location>
</feature>
<sequence length="274" mass="29714">MRTIEQRAAEFDRVHAARELGDWRYYTSGGGESGEAVLLLPGGAGIGISWVDLALALHPAYRTTTVDYPPSATTPGELVDGVLDVLDAEGIDRVHVVGQSAGGMVAEVLAQRAPDRVASLVFTGTGLYGPEDVDRLAGKVAAIRNTPWEHTLDTARAALRTAWRQSPEADFWIARVDTAYRRAGRDGLANSYAVLLDIARHSGELRPARHCPTLVLAADDDPLITPTQRQRLLDLHPDHELRVFPDGGHSLLLTRTADYVAEVTRHLREAAPPA</sequence>
<dbReference type="Pfam" id="PF00561">
    <property type="entry name" value="Abhydrolase_1"/>
    <property type="match status" value="1"/>
</dbReference>
<keyword evidence="3" id="KW-1185">Reference proteome</keyword>
<evidence type="ECO:0000313" key="2">
    <source>
        <dbReference type="EMBL" id="RKT54179.1"/>
    </source>
</evidence>